<feature type="domain" description="Major facilitator superfamily (MFS) profile" evidence="7">
    <location>
        <begin position="35"/>
        <end position="438"/>
    </location>
</feature>
<dbReference type="SUPFAM" id="SSF103473">
    <property type="entry name" value="MFS general substrate transporter"/>
    <property type="match status" value="1"/>
</dbReference>
<keyword evidence="3 6" id="KW-1133">Transmembrane helix</keyword>
<evidence type="ECO:0000256" key="3">
    <source>
        <dbReference type="ARBA" id="ARBA00022989"/>
    </source>
</evidence>
<dbReference type="AlphaFoldDB" id="A0A1I2JPI0"/>
<dbReference type="Pfam" id="PF07690">
    <property type="entry name" value="MFS_1"/>
    <property type="match status" value="1"/>
</dbReference>
<protein>
    <submittedName>
        <fullName evidence="8">Major Facilitator Superfamily protein</fullName>
    </submittedName>
</protein>
<feature type="transmembrane region" description="Helical" evidence="6">
    <location>
        <begin position="101"/>
        <end position="117"/>
    </location>
</feature>
<dbReference type="InterPro" id="IPR011701">
    <property type="entry name" value="MFS"/>
</dbReference>
<evidence type="ECO:0000256" key="4">
    <source>
        <dbReference type="ARBA" id="ARBA00023136"/>
    </source>
</evidence>
<keyword evidence="4 6" id="KW-0472">Membrane</keyword>
<feature type="transmembrane region" description="Helical" evidence="6">
    <location>
        <begin position="260"/>
        <end position="277"/>
    </location>
</feature>
<evidence type="ECO:0000313" key="9">
    <source>
        <dbReference type="Proteomes" id="UP000199323"/>
    </source>
</evidence>
<sequence>MSPLYSDFVPTLNKIGTTFRGSHHTPAPSPALRRLRVALTVFFAVDGFLFAGWVVRIPAIKAQVGASAGQLGLALLGVSAGAIATMMITGRLCRRLGSERVTVLTGILLALSIALPPRTHSALALGLVLLLFGIAYGGLNVAMNSVAVDLIAALRRPVMSGFHAAYSLGGLLGAGLGGLLAPHLSPRTHLLLLTPIGLVAVVLAGRVLLAHPLRGPGAGTPAADAPEDVRPATAAGSRPASTADAGSGPDAAPAGRPARAGLLVALVGMIAGCSAYGEGALAEWGPLHIQQDLHGGPGIAAAGYAAVACAMMLGRLSGTALIERLGQTRALVLGGLTASAGMLLGALAPSIPLVVAGFALTGLGLANLFPTAIARAGELTGPGGVAAASTVGYGGMLLGPPSIGFLTDALGLPTALTTVSVLAAIAAAIAYALRNGAPGGSRQVRRSAAPARK</sequence>
<feature type="transmembrane region" description="Helical" evidence="6">
    <location>
        <begin position="412"/>
        <end position="433"/>
    </location>
</feature>
<dbReference type="InterPro" id="IPR036259">
    <property type="entry name" value="MFS_trans_sf"/>
</dbReference>
<organism evidence="8 9">
    <name type="scientific">Actinacidiphila alni</name>
    <dbReference type="NCBI Taxonomy" id="380248"/>
    <lineage>
        <taxon>Bacteria</taxon>
        <taxon>Bacillati</taxon>
        <taxon>Actinomycetota</taxon>
        <taxon>Actinomycetes</taxon>
        <taxon>Kitasatosporales</taxon>
        <taxon>Streptomycetaceae</taxon>
        <taxon>Actinacidiphila</taxon>
    </lineage>
</organism>
<feature type="compositionally biased region" description="Low complexity" evidence="5">
    <location>
        <begin position="240"/>
        <end position="253"/>
    </location>
</feature>
<feature type="region of interest" description="Disordered" evidence="5">
    <location>
        <begin position="219"/>
        <end position="253"/>
    </location>
</feature>
<dbReference type="GO" id="GO:0005886">
    <property type="term" value="C:plasma membrane"/>
    <property type="evidence" value="ECO:0007669"/>
    <property type="project" value="UniProtKB-SubCell"/>
</dbReference>
<gene>
    <name evidence="8" type="ORF">SAMN05216251_11984</name>
</gene>
<dbReference type="InterPro" id="IPR051788">
    <property type="entry name" value="MFS_Transporter"/>
</dbReference>
<accession>A0A1I2JPI0</accession>
<feature type="transmembrane region" description="Helical" evidence="6">
    <location>
        <begin position="67"/>
        <end position="89"/>
    </location>
</feature>
<dbReference type="PANTHER" id="PTHR23514">
    <property type="entry name" value="BYPASS OF STOP CODON PROTEIN 6"/>
    <property type="match status" value="1"/>
</dbReference>
<dbReference type="Gene3D" id="1.20.1250.20">
    <property type="entry name" value="MFS general substrate transporter like domains"/>
    <property type="match status" value="2"/>
</dbReference>
<dbReference type="Proteomes" id="UP000199323">
    <property type="component" value="Unassembled WGS sequence"/>
</dbReference>
<keyword evidence="9" id="KW-1185">Reference proteome</keyword>
<feature type="transmembrane region" description="Helical" evidence="6">
    <location>
        <begin position="385"/>
        <end position="406"/>
    </location>
</feature>
<dbReference type="PANTHER" id="PTHR23514:SF13">
    <property type="entry name" value="INNER MEMBRANE PROTEIN YBJJ"/>
    <property type="match status" value="1"/>
</dbReference>
<evidence type="ECO:0000259" key="7">
    <source>
        <dbReference type="PROSITE" id="PS50850"/>
    </source>
</evidence>
<evidence type="ECO:0000256" key="6">
    <source>
        <dbReference type="SAM" id="Phobius"/>
    </source>
</evidence>
<name>A0A1I2JPI0_9ACTN</name>
<evidence type="ECO:0000313" key="8">
    <source>
        <dbReference type="EMBL" id="SFF56855.1"/>
    </source>
</evidence>
<keyword evidence="2 6" id="KW-0812">Transmembrane</keyword>
<reference evidence="8 9" key="1">
    <citation type="submission" date="2016-10" db="EMBL/GenBank/DDBJ databases">
        <authorList>
            <person name="de Groot N.N."/>
        </authorList>
    </citation>
    <scope>NUCLEOTIDE SEQUENCE [LARGE SCALE GENOMIC DNA]</scope>
    <source>
        <strain evidence="8 9">CGMCC 4.3510</strain>
    </source>
</reference>
<feature type="transmembrane region" description="Helical" evidence="6">
    <location>
        <begin position="123"/>
        <end position="143"/>
    </location>
</feature>
<feature type="transmembrane region" description="Helical" evidence="6">
    <location>
        <begin position="297"/>
        <end position="318"/>
    </location>
</feature>
<feature type="transmembrane region" description="Helical" evidence="6">
    <location>
        <begin position="354"/>
        <end position="373"/>
    </location>
</feature>
<comment type="subcellular location">
    <subcellularLocation>
        <location evidence="1">Cell membrane</location>
        <topology evidence="1">Multi-pass membrane protein</topology>
    </subcellularLocation>
</comment>
<evidence type="ECO:0000256" key="5">
    <source>
        <dbReference type="SAM" id="MobiDB-lite"/>
    </source>
</evidence>
<dbReference type="InterPro" id="IPR020846">
    <property type="entry name" value="MFS_dom"/>
</dbReference>
<dbReference type="PROSITE" id="PS50850">
    <property type="entry name" value="MFS"/>
    <property type="match status" value="1"/>
</dbReference>
<feature type="transmembrane region" description="Helical" evidence="6">
    <location>
        <begin position="190"/>
        <end position="209"/>
    </location>
</feature>
<feature type="transmembrane region" description="Helical" evidence="6">
    <location>
        <begin position="164"/>
        <end position="184"/>
    </location>
</feature>
<evidence type="ECO:0000256" key="1">
    <source>
        <dbReference type="ARBA" id="ARBA00004651"/>
    </source>
</evidence>
<proteinExistence type="predicted"/>
<feature type="transmembrane region" description="Helical" evidence="6">
    <location>
        <begin position="37"/>
        <end position="55"/>
    </location>
</feature>
<dbReference type="EMBL" id="FONG01000019">
    <property type="protein sequence ID" value="SFF56855.1"/>
    <property type="molecule type" value="Genomic_DNA"/>
</dbReference>
<dbReference type="GO" id="GO:0022857">
    <property type="term" value="F:transmembrane transporter activity"/>
    <property type="evidence" value="ECO:0007669"/>
    <property type="project" value="InterPro"/>
</dbReference>
<evidence type="ECO:0000256" key="2">
    <source>
        <dbReference type="ARBA" id="ARBA00022692"/>
    </source>
</evidence>
<dbReference type="STRING" id="380248.SAMN05216251_11984"/>
<feature type="transmembrane region" description="Helical" evidence="6">
    <location>
        <begin position="330"/>
        <end position="348"/>
    </location>
</feature>
<dbReference type="CDD" id="cd17393">
    <property type="entry name" value="MFS_MosC_like"/>
    <property type="match status" value="1"/>
</dbReference>